<dbReference type="SMART" id="SM00173">
    <property type="entry name" value="RAS"/>
    <property type="match status" value="1"/>
</dbReference>
<dbReference type="RefSeq" id="XP_019628800.1">
    <property type="nucleotide sequence ID" value="XM_019773241.1"/>
</dbReference>
<keyword evidence="2" id="KW-0597">Phosphoprotein</keyword>
<dbReference type="GO" id="GO:0005525">
    <property type="term" value="F:GTP binding"/>
    <property type="evidence" value="ECO:0007669"/>
    <property type="project" value="InterPro"/>
</dbReference>
<evidence type="ECO:0000256" key="1">
    <source>
        <dbReference type="ARBA" id="ARBA00008846"/>
    </source>
</evidence>
<dbReference type="GO" id="GO:0005246">
    <property type="term" value="F:calcium channel regulator activity"/>
    <property type="evidence" value="ECO:0007669"/>
    <property type="project" value="TreeGrafter"/>
</dbReference>
<sequence>MTLESGRPGGRGPGSGGCKRRLRFRKLKAFSESLTRLKGRFNARSDEGGENERNPSGVGGTPPEQTPTGLRYRLSALSKSMSSLTSIGATGTTPSVTLEEADSETERDSGLGTGRTHRYRKNVQKAVRGRLSSLSRSLGNLTESNPSLHESHTRNEEDPPGAQATADGPTGGLRWLSRSLGNLVGLGGELSREKLAGFDNICYVGFDETERNTANGFDNVCYGALDEDEENEGLPSPRCESTKGQASQQTQSAGYRVVVMGAENVGKTELVHQFMGMGRLAYVNPAADLDLQAGEDDDSAFEDPYADPDRMGEHHLGTVYERELKVGGEKTKLWILDMSAKDLREDVDHTYLDVGNAFVVVYSCTDRASFNEALNTCASLRQRRRACGTPVILVANKSDLVRCRQVCPKEAVSCALVLDCKFIETSAMYDLNVDLLFEGVVRQLRLRGRGLSADKPPPVAACAAGDSHGRYKKKLQNFVDQFLPVQDRMAKLKAKSCGDLSVL</sequence>
<dbReference type="Proteomes" id="UP000515135">
    <property type="component" value="Unplaced"/>
</dbReference>
<dbReference type="Pfam" id="PF00071">
    <property type="entry name" value="Ras"/>
    <property type="match status" value="1"/>
</dbReference>
<keyword evidence="5" id="KW-1185">Reference proteome</keyword>
<organism evidence="5 6">
    <name type="scientific">Branchiostoma belcheri</name>
    <name type="common">Amphioxus</name>
    <dbReference type="NCBI Taxonomy" id="7741"/>
    <lineage>
        <taxon>Eukaryota</taxon>
        <taxon>Metazoa</taxon>
        <taxon>Chordata</taxon>
        <taxon>Cephalochordata</taxon>
        <taxon>Leptocardii</taxon>
        <taxon>Amphioxiformes</taxon>
        <taxon>Branchiostomatidae</taxon>
        <taxon>Branchiostoma</taxon>
    </lineage>
</organism>
<evidence type="ECO:0000313" key="5">
    <source>
        <dbReference type="Proteomes" id="UP000515135"/>
    </source>
</evidence>
<dbReference type="KEGG" id="bbel:109473380"/>
<dbReference type="SMART" id="SM00175">
    <property type="entry name" value="RAB"/>
    <property type="match status" value="1"/>
</dbReference>
<dbReference type="PRINTS" id="PR00449">
    <property type="entry name" value="RASTRNSFRMNG"/>
</dbReference>
<dbReference type="PANTHER" id="PTHR45775">
    <property type="entry name" value="RAD, GEM/KIR FAMILY MEMBER 2, ISOFORM C"/>
    <property type="match status" value="1"/>
</dbReference>
<dbReference type="InterPro" id="IPR027417">
    <property type="entry name" value="P-loop_NTPase"/>
</dbReference>
<dbReference type="InterPro" id="IPR051641">
    <property type="entry name" value="RGK_GTP-binding_reg"/>
</dbReference>
<name>A0A6P4YHL4_BRABE</name>
<keyword evidence="3" id="KW-0547">Nucleotide-binding</keyword>
<dbReference type="PROSITE" id="PS51419">
    <property type="entry name" value="RAB"/>
    <property type="match status" value="1"/>
</dbReference>
<feature type="region of interest" description="Disordered" evidence="4">
    <location>
        <begin position="1"/>
        <end position="23"/>
    </location>
</feature>
<reference evidence="6" key="1">
    <citation type="submission" date="2025-08" db="UniProtKB">
        <authorList>
            <consortium name="RefSeq"/>
        </authorList>
    </citation>
    <scope>IDENTIFICATION</scope>
    <source>
        <tissue evidence="6">Gonad</tissue>
    </source>
</reference>
<comment type="similarity">
    <text evidence="1">Belongs to the small GTPase superfamily. RGK family.</text>
</comment>
<evidence type="ECO:0000256" key="4">
    <source>
        <dbReference type="SAM" id="MobiDB-lite"/>
    </source>
</evidence>
<protein>
    <submittedName>
        <fullName evidence="6">Uncharacterized protein LOC109473380</fullName>
    </submittedName>
</protein>
<feature type="compositionally biased region" description="Gly residues" evidence="4">
    <location>
        <begin position="7"/>
        <end position="17"/>
    </location>
</feature>
<dbReference type="PANTHER" id="PTHR45775:SF6">
    <property type="entry name" value="RAD, GEM_KIR FAMILY MEMBER 2, ISOFORM C"/>
    <property type="match status" value="1"/>
</dbReference>
<evidence type="ECO:0000256" key="3">
    <source>
        <dbReference type="ARBA" id="ARBA00022741"/>
    </source>
</evidence>
<dbReference type="PROSITE" id="PS51421">
    <property type="entry name" value="RAS"/>
    <property type="match status" value="1"/>
</dbReference>
<feature type="region of interest" description="Disordered" evidence="4">
    <location>
        <begin position="228"/>
        <end position="247"/>
    </location>
</feature>
<dbReference type="GO" id="GO:0003924">
    <property type="term" value="F:GTPase activity"/>
    <property type="evidence" value="ECO:0007669"/>
    <property type="project" value="InterPro"/>
</dbReference>
<dbReference type="InterPro" id="IPR001806">
    <property type="entry name" value="Small_GTPase"/>
</dbReference>
<evidence type="ECO:0000256" key="2">
    <source>
        <dbReference type="ARBA" id="ARBA00022553"/>
    </source>
</evidence>
<dbReference type="AlphaFoldDB" id="A0A6P4YHL4"/>
<dbReference type="GO" id="GO:0005886">
    <property type="term" value="C:plasma membrane"/>
    <property type="evidence" value="ECO:0007669"/>
    <property type="project" value="TreeGrafter"/>
</dbReference>
<dbReference type="GeneID" id="109473380"/>
<evidence type="ECO:0000313" key="6">
    <source>
        <dbReference type="RefSeq" id="XP_019628800.1"/>
    </source>
</evidence>
<feature type="compositionally biased region" description="Basic and acidic residues" evidence="4">
    <location>
        <begin position="43"/>
        <end position="53"/>
    </location>
</feature>
<feature type="region of interest" description="Disordered" evidence="4">
    <location>
        <begin position="83"/>
        <end position="121"/>
    </location>
</feature>
<gene>
    <name evidence="6" type="primary">LOC109473380</name>
</gene>
<dbReference type="SUPFAM" id="SSF52540">
    <property type="entry name" value="P-loop containing nucleoside triphosphate hydrolases"/>
    <property type="match status" value="1"/>
</dbReference>
<dbReference type="OrthoDB" id="5239715at2759"/>
<feature type="region of interest" description="Disordered" evidence="4">
    <location>
        <begin position="36"/>
        <end position="69"/>
    </location>
</feature>
<feature type="compositionally biased region" description="Polar residues" evidence="4">
    <location>
        <begin position="87"/>
        <end position="96"/>
    </location>
</feature>
<dbReference type="Gene3D" id="3.40.50.300">
    <property type="entry name" value="P-loop containing nucleotide triphosphate hydrolases"/>
    <property type="match status" value="1"/>
</dbReference>
<accession>A0A6P4YHL4</accession>
<proteinExistence type="inferred from homology"/>
<feature type="region of interest" description="Disordered" evidence="4">
    <location>
        <begin position="135"/>
        <end position="173"/>
    </location>
</feature>